<dbReference type="Proteomes" id="UP000198935">
    <property type="component" value="Unassembled WGS sequence"/>
</dbReference>
<organism evidence="1 2">
    <name type="scientific">Evansella caseinilytica</name>
    <dbReference type="NCBI Taxonomy" id="1503961"/>
    <lineage>
        <taxon>Bacteria</taxon>
        <taxon>Bacillati</taxon>
        <taxon>Bacillota</taxon>
        <taxon>Bacilli</taxon>
        <taxon>Bacillales</taxon>
        <taxon>Bacillaceae</taxon>
        <taxon>Evansella</taxon>
    </lineage>
</organism>
<dbReference type="AlphaFoldDB" id="A0A1H3LWX2"/>
<proteinExistence type="predicted"/>
<evidence type="ECO:0000313" key="1">
    <source>
        <dbReference type="EMBL" id="SDY68910.1"/>
    </source>
</evidence>
<accession>A0A1H3LWX2</accession>
<dbReference type="STRING" id="1503961.SAMN05421736_10339"/>
<keyword evidence="1" id="KW-0436">Ligase</keyword>
<evidence type="ECO:0000313" key="2">
    <source>
        <dbReference type="Proteomes" id="UP000198935"/>
    </source>
</evidence>
<dbReference type="Pfam" id="PF14395">
    <property type="entry name" value="COOH-NH2_lig"/>
    <property type="match status" value="1"/>
</dbReference>
<dbReference type="GO" id="GO:0016874">
    <property type="term" value="F:ligase activity"/>
    <property type="evidence" value="ECO:0007669"/>
    <property type="project" value="UniProtKB-KW"/>
</dbReference>
<keyword evidence="2" id="KW-1185">Reference proteome</keyword>
<name>A0A1H3LWX2_9BACI</name>
<reference evidence="2" key="1">
    <citation type="submission" date="2016-10" db="EMBL/GenBank/DDBJ databases">
        <authorList>
            <person name="Varghese N."/>
            <person name="Submissions S."/>
        </authorList>
    </citation>
    <scope>NUCLEOTIDE SEQUENCE [LARGE SCALE GENOMIC DNA]</scope>
    <source>
        <strain evidence="2">SP</strain>
    </source>
</reference>
<sequence length="366" mass="41448">MNRHLIRQHRLTITSDKKASFFLIVTGKEFSPQTISAATAQGNIRQLASLDEVRRYYLGQEMVDLALQAAYYTRTPRYRVIVQRTGKALSIRSVASAGKAARGQAQQPVAANTPGVSLLGADIEVMVRKRDGGAFTALPMADHHDKVIGADSALIRKKHRFYQPIIELRAKPQKNGEKLRQEFLRLKTQLEKRAEKNGVVIVSEENPRGRFFLGGHVHISNANASFRKVSQLDAFVAVPLSAYKKNASLLRRAAYGKLGAVRLNRYRGFEYRTLPTWYAFIEEGAPFFNWLETVLYHPSLPEIQLAEEAVRAYYAGDRRQLCRETEKLFADVAPLLTVREKHCLLKWDRWLQQIGTIDENGSDPVL</sequence>
<dbReference type="EMBL" id="FNPI01000003">
    <property type="protein sequence ID" value="SDY68910.1"/>
    <property type="molecule type" value="Genomic_DNA"/>
</dbReference>
<gene>
    <name evidence="1" type="ORF">SAMN05421736_10339</name>
</gene>
<dbReference type="InterPro" id="IPR025681">
    <property type="entry name" value="COOH-NH2_lig"/>
</dbReference>
<protein>
    <submittedName>
        <fullName evidence="1">Phage phiEco32-like COOH.NH2 ligase-type 2</fullName>
    </submittedName>
</protein>